<dbReference type="InterPro" id="IPR006517">
    <property type="entry name" value="Phage_terminase_lsu-like_C"/>
</dbReference>
<keyword evidence="4" id="KW-1185">Reference proteome</keyword>
<accession>A0ABQ4MGZ8</accession>
<organism evidence="3 4">
    <name type="scientific">Paenibacillus vini</name>
    <dbReference type="NCBI Taxonomy" id="1476024"/>
    <lineage>
        <taxon>Bacteria</taxon>
        <taxon>Bacillati</taxon>
        <taxon>Bacillota</taxon>
        <taxon>Bacilli</taxon>
        <taxon>Bacillales</taxon>
        <taxon>Paenibacillaceae</taxon>
        <taxon>Paenibacillus</taxon>
    </lineage>
</organism>
<dbReference type="EMBL" id="BOSL01000017">
    <property type="protein sequence ID" value="GIP55258.1"/>
    <property type="molecule type" value="Genomic_DNA"/>
</dbReference>
<name>A0ABQ4MGZ8_9BACL</name>
<keyword evidence="1" id="KW-1188">Viral release from host cell</keyword>
<dbReference type="InterPro" id="IPR035421">
    <property type="entry name" value="Terminase_6C"/>
</dbReference>
<proteinExistence type="predicted"/>
<dbReference type="RefSeq" id="WP_213656280.1">
    <property type="nucleotide sequence ID" value="NZ_BOSL01000017.1"/>
</dbReference>
<evidence type="ECO:0000313" key="4">
    <source>
        <dbReference type="Proteomes" id="UP000679992"/>
    </source>
</evidence>
<reference evidence="3 4" key="1">
    <citation type="submission" date="2021-03" db="EMBL/GenBank/DDBJ databases">
        <title>Antimicrobial resistance genes in bacteria isolated from Japanese honey, and their potential for conferring macrolide and lincosamide resistance in the American foulbrood pathogen Paenibacillus larvae.</title>
        <authorList>
            <person name="Okamoto M."/>
            <person name="Kumagai M."/>
            <person name="Kanamori H."/>
            <person name="Takamatsu D."/>
        </authorList>
    </citation>
    <scope>NUCLEOTIDE SEQUENCE [LARGE SCALE GENOMIC DNA]</scope>
    <source>
        <strain evidence="3 4">J42TS3</strain>
    </source>
</reference>
<dbReference type="Gene3D" id="3.30.420.240">
    <property type="match status" value="1"/>
</dbReference>
<comment type="caution">
    <text evidence="3">The sequence shown here is derived from an EMBL/GenBank/DDBJ whole genome shotgun (WGS) entry which is preliminary data.</text>
</comment>
<gene>
    <name evidence="3" type="ORF">J42TS3_42930</name>
</gene>
<evidence type="ECO:0000259" key="2">
    <source>
        <dbReference type="Pfam" id="PF17289"/>
    </source>
</evidence>
<dbReference type="Pfam" id="PF17289">
    <property type="entry name" value="Terminase_6C"/>
    <property type="match status" value="1"/>
</dbReference>
<evidence type="ECO:0000313" key="3">
    <source>
        <dbReference type="EMBL" id="GIP55258.1"/>
    </source>
</evidence>
<feature type="domain" description="Terminase large subunit gp17-like C-terminal" evidence="2">
    <location>
        <begin position="407"/>
        <end position="551"/>
    </location>
</feature>
<dbReference type="NCBIfam" id="TIGR01630">
    <property type="entry name" value="psiM2_ORF9"/>
    <property type="match status" value="1"/>
</dbReference>
<protein>
    <recommendedName>
        <fullName evidence="2">Terminase large subunit gp17-like C-terminal domain-containing protein</fullName>
    </recommendedName>
</protein>
<evidence type="ECO:0000256" key="1">
    <source>
        <dbReference type="ARBA" id="ARBA00022612"/>
    </source>
</evidence>
<sequence>MIARLDELIGAMTLDITALTSDEEAELAQYLDEFDRLSRIHRAEGDLLFFALEYFSEARNPGNPGNWDGFDISDVAEAPEFHREICATMDDVSLRQVNAKVSRGAPRSHAKSTYLSRAFPTREIAYRHRKYIINISETPAVSTGNLEWIASQLKSNEKLRRDFGPLLHTKQQMNPKDNSSEFVAWEPTASGGQRQLTKMEAASTNQALRGRNWDGVRPDLIVCDDLEDIRSNAATPELRQKMRDWFSQTVMPLGDPRGKKTAIVYMGTVVHHEALLLTVMKRADFNSKLYKALIEEPERTDLWEKCREIYLNYESEDRAAAALSFYEANRDEMDRGAVVLWPEAQPIWKLMTWKWDNGSKAFNTEYQNTPIDEESAVFNPETFRYYDESDLFDEHGRPIPLNFYAFWDIAQGKSSRSDYNAIVTVGKHQQTGVLYVIDAWARKCPSHIALDESVTAIVEYGHKVFAIETVGAQHDMYRQLLERLRKEQIGTTRVKPVVSRTKKEVRIESLEPLIESGLLRFNRSHRLLLEQMEQFPSGTHDDLPDALAGAVEAAGGVARRGRVWGKKPKGL</sequence>
<dbReference type="Proteomes" id="UP000679992">
    <property type="component" value="Unassembled WGS sequence"/>
</dbReference>